<name>A0AAD8DPC2_MYTSE</name>
<protein>
    <submittedName>
        <fullName evidence="1">Uncharacterized protein</fullName>
    </submittedName>
</protein>
<proteinExistence type="predicted"/>
<accession>A0AAD8DPC2</accession>
<evidence type="ECO:0000313" key="2">
    <source>
        <dbReference type="Proteomes" id="UP001231518"/>
    </source>
</evidence>
<dbReference type="AlphaFoldDB" id="A0AAD8DPC2"/>
<reference evidence="1" key="1">
    <citation type="submission" date="2023-03" db="EMBL/GenBank/DDBJ databases">
        <title>Chromosome-level genomes of two armyworms, Mythimna separata and Mythimna loreyi, provide insights into the biosynthesis and reception of sex pheromones.</title>
        <authorList>
            <person name="Zhao H."/>
        </authorList>
    </citation>
    <scope>NUCLEOTIDE SEQUENCE</scope>
    <source>
        <strain evidence="1">BeijingLab</strain>
        <tissue evidence="1">Pupa</tissue>
    </source>
</reference>
<sequence length="99" mass="11525">MLVMLPDCPWSIKIHGHHAARLRRRRLILYLTCTCSLWPVLSVCSSVGRYYYVGTLFIKAAVKDKNGVNAICYTLCRTKIKVDVRYFFSRVEVQITFYS</sequence>
<dbReference type="Proteomes" id="UP001231518">
    <property type="component" value="Chromosome 21"/>
</dbReference>
<organism evidence="1 2">
    <name type="scientific">Mythimna separata</name>
    <name type="common">Oriental armyworm</name>
    <name type="synonym">Pseudaletia separata</name>
    <dbReference type="NCBI Taxonomy" id="271217"/>
    <lineage>
        <taxon>Eukaryota</taxon>
        <taxon>Metazoa</taxon>
        <taxon>Ecdysozoa</taxon>
        <taxon>Arthropoda</taxon>
        <taxon>Hexapoda</taxon>
        <taxon>Insecta</taxon>
        <taxon>Pterygota</taxon>
        <taxon>Neoptera</taxon>
        <taxon>Endopterygota</taxon>
        <taxon>Lepidoptera</taxon>
        <taxon>Glossata</taxon>
        <taxon>Ditrysia</taxon>
        <taxon>Noctuoidea</taxon>
        <taxon>Noctuidae</taxon>
        <taxon>Noctuinae</taxon>
        <taxon>Hadenini</taxon>
        <taxon>Mythimna</taxon>
    </lineage>
</organism>
<gene>
    <name evidence="1" type="ORF">PYW07_008756</name>
</gene>
<comment type="caution">
    <text evidence="1">The sequence shown here is derived from an EMBL/GenBank/DDBJ whole genome shotgun (WGS) entry which is preliminary data.</text>
</comment>
<evidence type="ECO:0000313" key="1">
    <source>
        <dbReference type="EMBL" id="KAJ8711514.1"/>
    </source>
</evidence>
<keyword evidence="2" id="KW-1185">Reference proteome</keyword>
<dbReference type="EMBL" id="JARGEI010000022">
    <property type="protein sequence ID" value="KAJ8711514.1"/>
    <property type="molecule type" value="Genomic_DNA"/>
</dbReference>